<dbReference type="InterPro" id="IPR010982">
    <property type="entry name" value="Lambda_DNA-bd_dom_sf"/>
</dbReference>
<dbReference type="Proteomes" id="UP000252147">
    <property type="component" value="Unassembled WGS sequence"/>
</dbReference>
<organism evidence="3 4">
    <name type="scientific">SAR86 cluster bacterium</name>
    <dbReference type="NCBI Taxonomy" id="2030880"/>
    <lineage>
        <taxon>Bacteria</taxon>
        <taxon>Pseudomonadati</taxon>
        <taxon>Pseudomonadota</taxon>
        <taxon>Gammaproteobacteria</taxon>
        <taxon>SAR86 cluster</taxon>
    </lineage>
</organism>
<dbReference type="AlphaFoldDB" id="A0A368BM54"/>
<accession>A0A368BM54</accession>
<dbReference type="PANTHER" id="PTHR46558">
    <property type="entry name" value="TRACRIPTIONAL REGULATORY PROTEIN-RELATED-RELATED"/>
    <property type="match status" value="1"/>
</dbReference>
<evidence type="ECO:0000313" key="3">
    <source>
        <dbReference type="EMBL" id="RCL38383.1"/>
    </source>
</evidence>
<dbReference type="PANTHER" id="PTHR46558:SF11">
    <property type="entry name" value="HTH-TYPE TRANSCRIPTIONAL REGULATOR XRE"/>
    <property type="match status" value="1"/>
</dbReference>
<dbReference type="CDD" id="cd00093">
    <property type="entry name" value="HTH_XRE"/>
    <property type="match status" value="1"/>
</dbReference>
<keyword evidence="1" id="KW-0238">DNA-binding</keyword>
<name>A0A368BM54_9GAMM</name>
<evidence type="ECO:0000259" key="2">
    <source>
        <dbReference type="PROSITE" id="PS50943"/>
    </source>
</evidence>
<dbReference type="PROSITE" id="PS50943">
    <property type="entry name" value="HTH_CROC1"/>
    <property type="match status" value="1"/>
</dbReference>
<dbReference type="Pfam" id="PF01381">
    <property type="entry name" value="HTH_3"/>
    <property type="match status" value="1"/>
</dbReference>
<dbReference type="EMBL" id="QOPD01000003">
    <property type="protein sequence ID" value="RCL38383.1"/>
    <property type="molecule type" value="Genomic_DNA"/>
</dbReference>
<evidence type="ECO:0000313" key="4">
    <source>
        <dbReference type="Proteomes" id="UP000252147"/>
    </source>
</evidence>
<evidence type="ECO:0000256" key="1">
    <source>
        <dbReference type="ARBA" id="ARBA00023125"/>
    </source>
</evidence>
<dbReference type="InterPro" id="IPR001387">
    <property type="entry name" value="Cro/C1-type_HTH"/>
</dbReference>
<proteinExistence type="predicted"/>
<sequence length="85" mass="9530">MSKPNNHKFFVNFLARHRRLAGLTQAELAKAVLVSRKSINSIENGIYIPSTYLALKIAMVLNCAVEDIFKIHDGTFPLLTLSKET</sequence>
<dbReference type="Gene3D" id="1.10.260.40">
    <property type="entry name" value="lambda repressor-like DNA-binding domains"/>
    <property type="match status" value="1"/>
</dbReference>
<comment type="caution">
    <text evidence="3">The sequence shown here is derived from an EMBL/GenBank/DDBJ whole genome shotgun (WGS) entry which is preliminary data.</text>
</comment>
<dbReference type="SMART" id="SM00530">
    <property type="entry name" value="HTH_XRE"/>
    <property type="match status" value="1"/>
</dbReference>
<gene>
    <name evidence="3" type="ORF">DBW97_02440</name>
</gene>
<dbReference type="SUPFAM" id="SSF47413">
    <property type="entry name" value="lambda repressor-like DNA-binding domains"/>
    <property type="match status" value="1"/>
</dbReference>
<reference evidence="3 4" key="1">
    <citation type="journal article" date="2018" name="Microbiome">
        <title>Fine metagenomic profile of the Mediterranean stratified and mixed water columns revealed by assembly and recruitment.</title>
        <authorList>
            <person name="Haro-Moreno J.M."/>
            <person name="Lopez-Perez M."/>
            <person name="De La Torre J.R."/>
            <person name="Picazo A."/>
            <person name="Camacho A."/>
            <person name="Rodriguez-Valera F."/>
        </authorList>
    </citation>
    <scope>NUCLEOTIDE SEQUENCE [LARGE SCALE GENOMIC DNA]</scope>
    <source>
        <strain evidence="3">MED-G83</strain>
    </source>
</reference>
<dbReference type="GO" id="GO:0003677">
    <property type="term" value="F:DNA binding"/>
    <property type="evidence" value="ECO:0007669"/>
    <property type="project" value="UniProtKB-KW"/>
</dbReference>
<protein>
    <submittedName>
        <fullName evidence="3">Transcriptional regulator</fullName>
    </submittedName>
</protein>
<feature type="domain" description="HTH cro/C1-type" evidence="2">
    <location>
        <begin position="14"/>
        <end position="68"/>
    </location>
</feature>